<keyword evidence="3" id="KW-1185">Reference proteome</keyword>
<gene>
    <name evidence="2" type="ORF">HDA43_001191</name>
</gene>
<dbReference type="EMBL" id="JACCCO010000001">
    <property type="protein sequence ID" value="NYF39032.1"/>
    <property type="molecule type" value="Genomic_DNA"/>
</dbReference>
<dbReference type="Proteomes" id="UP000576393">
    <property type="component" value="Unassembled WGS sequence"/>
</dbReference>
<organism evidence="2 3">
    <name type="scientific">Streptosporangium sandarakinum</name>
    <dbReference type="NCBI Taxonomy" id="1260955"/>
    <lineage>
        <taxon>Bacteria</taxon>
        <taxon>Bacillati</taxon>
        <taxon>Actinomycetota</taxon>
        <taxon>Actinomycetes</taxon>
        <taxon>Streptosporangiales</taxon>
        <taxon>Streptosporangiaceae</taxon>
        <taxon>Streptosporangium</taxon>
    </lineage>
</organism>
<feature type="compositionally biased region" description="Basic and acidic residues" evidence="1">
    <location>
        <begin position="1"/>
        <end position="21"/>
    </location>
</feature>
<evidence type="ECO:0000256" key="1">
    <source>
        <dbReference type="SAM" id="MobiDB-lite"/>
    </source>
</evidence>
<reference evidence="2 3" key="1">
    <citation type="submission" date="2020-07" db="EMBL/GenBank/DDBJ databases">
        <title>Sequencing the genomes of 1000 actinobacteria strains.</title>
        <authorList>
            <person name="Klenk H.-P."/>
        </authorList>
    </citation>
    <scope>NUCLEOTIDE SEQUENCE [LARGE SCALE GENOMIC DNA]</scope>
    <source>
        <strain evidence="2 3">DSM 45763</strain>
    </source>
</reference>
<name>A0A852UPP2_9ACTN</name>
<comment type="caution">
    <text evidence="2">The sequence shown here is derived from an EMBL/GenBank/DDBJ whole genome shotgun (WGS) entry which is preliminary data.</text>
</comment>
<sequence>MTETDPERDNPPAQVPDDRVDTAGAETPEGVDTEGPEPQMIDDRKGVAGSEAWDLDETEGR</sequence>
<evidence type="ECO:0000313" key="2">
    <source>
        <dbReference type="EMBL" id="NYF39032.1"/>
    </source>
</evidence>
<protein>
    <submittedName>
        <fullName evidence="2">Uncharacterized protein</fullName>
    </submittedName>
</protein>
<dbReference type="AlphaFoldDB" id="A0A852UPP2"/>
<feature type="region of interest" description="Disordered" evidence="1">
    <location>
        <begin position="1"/>
        <end position="61"/>
    </location>
</feature>
<proteinExistence type="predicted"/>
<dbReference type="RefSeq" id="WP_179818701.1">
    <property type="nucleotide sequence ID" value="NZ_CP192034.1"/>
</dbReference>
<accession>A0A852UPP2</accession>
<evidence type="ECO:0000313" key="3">
    <source>
        <dbReference type="Proteomes" id="UP000576393"/>
    </source>
</evidence>